<dbReference type="SUPFAM" id="SSF46894">
    <property type="entry name" value="C-terminal effector domain of the bipartite response regulators"/>
    <property type="match status" value="1"/>
</dbReference>
<dbReference type="SUPFAM" id="SSF52540">
    <property type="entry name" value="P-loop containing nucleoside triphosphate hydrolases"/>
    <property type="match status" value="1"/>
</dbReference>
<keyword evidence="4" id="KW-0804">Transcription</keyword>
<dbReference type="PROSITE" id="PS51755">
    <property type="entry name" value="OMPR_PHOB"/>
    <property type="match status" value="1"/>
</dbReference>
<dbReference type="SMART" id="SM00862">
    <property type="entry name" value="Trans_reg_C"/>
    <property type="match status" value="1"/>
</dbReference>
<accession>A0ABT9PAA6</accession>
<dbReference type="Pfam" id="PF00931">
    <property type="entry name" value="NB-ARC"/>
    <property type="match status" value="1"/>
</dbReference>
<dbReference type="PRINTS" id="PR00364">
    <property type="entry name" value="DISEASERSIST"/>
</dbReference>
<evidence type="ECO:0000256" key="4">
    <source>
        <dbReference type="ARBA" id="ARBA00023163"/>
    </source>
</evidence>
<evidence type="ECO:0000259" key="6">
    <source>
        <dbReference type="PROSITE" id="PS51755"/>
    </source>
</evidence>
<dbReference type="Gene3D" id="1.10.10.10">
    <property type="entry name" value="Winged helix-like DNA-binding domain superfamily/Winged helix DNA-binding domain"/>
    <property type="match status" value="1"/>
</dbReference>
<dbReference type="Pfam" id="PF03704">
    <property type="entry name" value="BTAD"/>
    <property type="match status" value="1"/>
</dbReference>
<organism evidence="7 8">
    <name type="scientific">Kineosporia succinea</name>
    <dbReference type="NCBI Taxonomy" id="84632"/>
    <lineage>
        <taxon>Bacteria</taxon>
        <taxon>Bacillati</taxon>
        <taxon>Actinomycetota</taxon>
        <taxon>Actinomycetes</taxon>
        <taxon>Kineosporiales</taxon>
        <taxon>Kineosporiaceae</taxon>
        <taxon>Kineosporia</taxon>
    </lineage>
</organism>
<evidence type="ECO:0000313" key="8">
    <source>
        <dbReference type="Proteomes" id="UP001235712"/>
    </source>
</evidence>
<sequence>MHGTTDPTGPARFAILGPVQLRVGGREVATGSPQQQALLVALLLRRGHTAGIDELIGMLWGDRPPAAALGTVRTYVSRARALLKGTAVEITSSAGGYRMHGDGLQCDAWELEEAVATASQRAAHELEPLVERRLTAVLGTRAGTPLEGLPGEWAEAQRVRLNGLRVTGTEILLQARLHGAGPTAAEFDALTALLQAQPLHEGLRALAVLALHRQGRRAEALDLFRAGATLLRDELGLSPGPALREAQAQVLREEPGNIAPRPAAHLPTALADFVGRERELTTLRAALTDRSGSRVAGITGMGGSGRTSLAVTAAHQLAGHFPDGQLYCDVTEAGGLDGVLEQLLRLLGGQVPAGTHARVSALSRLVTGRRVLVVVDNAGSADQIQVLRRALPRTALLFTSLRPFHGMNDVTWARLQPLSLPESLALFAAVAGPERVAQSPGGSRELAALSGGYALAVRVFAQRVRDFEHWSVAAISENMRAEMADAYPSDHEDCSLLAAPVQRTHDALAPEAARAARVLGVLPEEEISAGQVAAVLGVPEHRAFFALSAGTDVSLLREGDSDHRYRLSDPVVRTVMMRLAHAIDGPEEVARVQAVHAAISDRQQVTC</sequence>
<dbReference type="InterPro" id="IPR051677">
    <property type="entry name" value="AfsR-DnrI-RedD_regulator"/>
</dbReference>
<dbReference type="SMART" id="SM01043">
    <property type="entry name" value="BTAD"/>
    <property type="match status" value="1"/>
</dbReference>
<dbReference type="InterPro" id="IPR001867">
    <property type="entry name" value="OmpR/PhoB-type_DNA-bd"/>
</dbReference>
<keyword evidence="3 5" id="KW-0238">DNA-binding</keyword>
<dbReference type="RefSeq" id="WP_307247943.1">
    <property type="nucleotide sequence ID" value="NZ_JAUSQZ010000001.1"/>
</dbReference>
<evidence type="ECO:0000256" key="2">
    <source>
        <dbReference type="ARBA" id="ARBA00023015"/>
    </source>
</evidence>
<reference evidence="7 8" key="1">
    <citation type="submission" date="2023-07" db="EMBL/GenBank/DDBJ databases">
        <title>Sequencing the genomes of 1000 actinobacteria strains.</title>
        <authorList>
            <person name="Klenk H.-P."/>
        </authorList>
    </citation>
    <scope>NUCLEOTIDE SEQUENCE [LARGE SCALE GENOMIC DNA]</scope>
    <source>
        <strain evidence="7 8">DSM 44388</strain>
    </source>
</reference>
<dbReference type="InterPro" id="IPR011990">
    <property type="entry name" value="TPR-like_helical_dom_sf"/>
</dbReference>
<dbReference type="Gene3D" id="1.25.40.10">
    <property type="entry name" value="Tetratricopeptide repeat domain"/>
    <property type="match status" value="1"/>
</dbReference>
<evidence type="ECO:0000256" key="5">
    <source>
        <dbReference type="PROSITE-ProRule" id="PRU01091"/>
    </source>
</evidence>
<keyword evidence="8" id="KW-1185">Reference proteome</keyword>
<dbReference type="InterPro" id="IPR036388">
    <property type="entry name" value="WH-like_DNA-bd_sf"/>
</dbReference>
<dbReference type="Proteomes" id="UP001235712">
    <property type="component" value="Unassembled WGS sequence"/>
</dbReference>
<evidence type="ECO:0000256" key="3">
    <source>
        <dbReference type="ARBA" id="ARBA00023125"/>
    </source>
</evidence>
<dbReference type="InterPro" id="IPR027417">
    <property type="entry name" value="P-loop_NTPase"/>
</dbReference>
<dbReference type="InterPro" id="IPR002182">
    <property type="entry name" value="NB-ARC"/>
</dbReference>
<dbReference type="EMBL" id="JAUSQZ010000001">
    <property type="protein sequence ID" value="MDP9829608.1"/>
    <property type="molecule type" value="Genomic_DNA"/>
</dbReference>
<comment type="similarity">
    <text evidence="1">Belongs to the AfsR/DnrI/RedD regulatory family.</text>
</comment>
<evidence type="ECO:0000313" key="7">
    <source>
        <dbReference type="EMBL" id="MDP9829608.1"/>
    </source>
</evidence>
<proteinExistence type="inferred from homology"/>
<name>A0ABT9PAA6_9ACTN</name>
<dbReference type="CDD" id="cd15831">
    <property type="entry name" value="BTAD"/>
    <property type="match status" value="1"/>
</dbReference>
<protein>
    <submittedName>
        <fullName evidence="7">DNA-binding SARP family transcriptional activator</fullName>
    </submittedName>
</protein>
<feature type="domain" description="OmpR/PhoB-type" evidence="6">
    <location>
        <begin position="3"/>
        <end position="101"/>
    </location>
</feature>
<feature type="DNA-binding region" description="OmpR/PhoB-type" evidence="5">
    <location>
        <begin position="3"/>
        <end position="101"/>
    </location>
</feature>
<gene>
    <name evidence="7" type="ORF">J2S57_005357</name>
</gene>
<dbReference type="PANTHER" id="PTHR35807">
    <property type="entry name" value="TRANSCRIPTIONAL REGULATOR REDD-RELATED"/>
    <property type="match status" value="1"/>
</dbReference>
<comment type="caution">
    <text evidence="7">The sequence shown here is derived from an EMBL/GenBank/DDBJ whole genome shotgun (WGS) entry which is preliminary data.</text>
</comment>
<dbReference type="InterPro" id="IPR016032">
    <property type="entry name" value="Sig_transdc_resp-reg_C-effctor"/>
</dbReference>
<dbReference type="Gene3D" id="3.40.50.300">
    <property type="entry name" value="P-loop containing nucleotide triphosphate hydrolases"/>
    <property type="match status" value="1"/>
</dbReference>
<dbReference type="SUPFAM" id="SSF48452">
    <property type="entry name" value="TPR-like"/>
    <property type="match status" value="1"/>
</dbReference>
<dbReference type="PANTHER" id="PTHR35807:SF1">
    <property type="entry name" value="TRANSCRIPTIONAL REGULATOR REDD"/>
    <property type="match status" value="1"/>
</dbReference>
<keyword evidence="2" id="KW-0805">Transcription regulation</keyword>
<evidence type="ECO:0000256" key="1">
    <source>
        <dbReference type="ARBA" id="ARBA00005820"/>
    </source>
</evidence>
<dbReference type="GO" id="GO:0003677">
    <property type="term" value="F:DNA binding"/>
    <property type="evidence" value="ECO:0007669"/>
    <property type="project" value="UniProtKB-KW"/>
</dbReference>
<dbReference type="InterPro" id="IPR005158">
    <property type="entry name" value="BTAD"/>
</dbReference>